<evidence type="ECO:0008006" key="4">
    <source>
        <dbReference type="Google" id="ProtNLM"/>
    </source>
</evidence>
<organism evidence="2 3">
    <name type="scientific">Angustibacter aerolatus</name>
    <dbReference type="NCBI Taxonomy" id="1162965"/>
    <lineage>
        <taxon>Bacteria</taxon>
        <taxon>Bacillati</taxon>
        <taxon>Actinomycetota</taxon>
        <taxon>Actinomycetes</taxon>
        <taxon>Kineosporiales</taxon>
        <taxon>Kineosporiaceae</taxon>
    </lineage>
</organism>
<dbReference type="Proteomes" id="UP001157017">
    <property type="component" value="Unassembled WGS sequence"/>
</dbReference>
<dbReference type="InterPro" id="IPR025238">
    <property type="entry name" value="DUF4184"/>
</dbReference>
<evidence type="ECO:0000313" key="3">
    <source>
        <dbReference type="Proteomes" id="UP001157017"/>
    </source>
</evidence>
<evidence type="ECO:0000313" key="2">
    <source>
        <dbReference type="EMBL" id="GMA85082.1"/>
    </source>
</evidence>
<protein>
    <recommendedName>
        <fullName evidence="4">DUF4184 family protein</fullName>
    </recommendedName>
</protein>
<sequence length="280" mass="29352">MPFTVSHVAVVLPARWLPARLVLPAAPLVTGAMVPDLPMFLGSSLRSTTHAWSSVPTLDAALAVGTALLWTLGLRDLVQRLAPGLAARWHPAPLGRASAGGTALRWYLAGLVGSASHLALDAFTHEGPFVERIPLLAHRVGPFEVAGWLQYGLSAVGLLVLAVWALRWWRTTEPRHEVLPPGVPALRTGPVLALAGGLLALGTVVGLAQGLDAARDAGPGSHHLWRLRLLSARGAFAGGGAVLAGLAVVAVCWRVGRATGRWPEPAPSARPLPEPAGRRR</sequence>
<keyword evidence="3" id="KW-1185">Reference proteome</keyword>
<comment type="caution">
    <text evidence="2">The sequence shown here is derived from an EMBL/GenBank/DDBJ whole genome shotgun (WGS) entry which is preliminary data.</text>
</comment>
<feature type="transmembrane region" description="Helical" evidence="1">
    <location>
        <begin position="148"/>
        <end position="169"/>
    </location>
</feature>
<feature type="transmembrane region" description="Helical" evidence="1">
    <location>
        <begin position="189"/>
        <end position="214"/>
    </location>
</feature>
<keyword evidence="1" id="KW-0812">Transmembrane</keyword>
<accession>A0ABQ6JDU8</accession>
<proteinExistence type="predicted"/>
<keyword evidence="1" id="KW-1133">Transmembrane helix</keyword>
<name>A0ABQ6JDU8_9ACTN</name>
<evidence type="ECO:0000256" key="1">
    <source>
        <dbReference type="SAM" id="Phobius"/>
    </source>
</evidence>
<dbReference type="EMBL" id="BSUZ01000001">
    <property type="protein sequence ID" value="GMA85082.1"/>
    <property type="molecule type" value="Genomic_DNA"/>
</dbReference>
<keyword evidence="1" id="KW-0472">Membrane</keyword>
<gene>
    <name evidence="2" type="ORF">GCM10025868_03320</name>
</gene>
<feature type="transmembrane region" description="Helical" evidence="1">
    <location>
        <begin position="235"/>
        <end position="256"/>
    </location>
</feature>
<dbReference type="Pfam" id="PF13803">
    <property type="entry name" value="DUF4184"/>
    <property type="match status" value="1"/>
</dbReference>
<reference evidence="3" key="1">
    <citation type="journal article" date="2019" name="Int. J. Syst. Evol. Microbiol.">
        <title>The Global Catalogue of Microorganisms (GCM) 10K type strain sequencing project: providing services to taxonomists for standard genome sequencing and annotation.</title>
        <authorList>
            <consortium name="The Broad Institute Genomics Platform"/>
            <consortium name="The Broad Institute Genome Sequencing Center for Infectious Disease"/>
            <person name="Wu L."/>
            <person name="Ma J."/>
        </authorList>
    </citation>
    <scope>NUCLEOTIDE SEQUENCE [LARGE SCALE GENOMIC DNA]</scope>
    <source>
        <strain evidence="3">NBRC 108730</strain>
    </source>
</reference>